<keyword evidence="4 9" id="KW-0547">Nucleotide-binding</keyword>
<dbReference type="GO" id="GO:0016853">
    <property type="term" value="F:isomerase activity"/>
    <property type="evidence" value="ECO:0007669"/>
    <property type="project" value="UniProtKB-KW"/>
</dbReference>
<dbReference type="AlphaFoldDB" id="A0A853DFD0"/>
<dbReference type="CDD" id="cd03344">
    <property type="entry name" value="GroEL"/>
    <property type="match status" value="1"/>
</dbReference>
<comment type="subcellular location">
    <subcellularLocation>
        <location evidence="2">Cell surface</location>
    </subcellularLocation>
    <subcellularLocation>
        <location evidence="9">Cytoplasm</location>
    </subcellularLocation>
    <subcellularLocation>
        <location evidence="8">Secreted</location>
        <location evidence="8">Capsule</location>
    </subcellularLocation>
    <subcellularLocation>
        <location evidence="1">Secreted</location>
        <location evidence="1">Cell wall</location>
    </subcellularLocation>
</comment>
<feature type="binding site" evidence="9">
    <location>
        <begin position="29"/>
        <end position="32"/>
    </location>
    <ligand>
        <name>ATP</name>
        <dbReference type="ChEBI" id="CHEBI:30616"/>
    </ligand>
</feature>
<dbReference type="SUPFAM" id="SSF52029">
    <property type="entry name" value="GroEL apical domain-like"/>
    <property type="match status" value="1"/>
</dbReference>
<feature type="binding site" evidence="9">
    <location>
        <begin position="476"/>
        <end position="478"/>
    </location>
    <ligand>
        <name>ATP</name>
        <dbReference type="ChEBI" id="CHEBI:30616"/>
    </ligand>
</feature>
<dbReference type="NCBIfam" id="NF009487">
    <property type="entry name" value="PRK12849.1"/>
    <property type="match status" value="1"/>
</dbReference>
<name>A0A853DFD0_9MICO</name>
<evidence type="ECO:0000256" key="1">
    <source>
        <dbReference type="ARBA" id="ARBA00004191"/>
    </source>
</evidence>
<dbReference type="NCBIfam" id="NF009489">
    <property type="entry name" value="PRK12851.1"/>
    <property type="match status" value="1"/>
</dbReference>
<dbReference type="InterPro" id="IPR001844">
    <property type="entry name" value="Cpn60/GroEL"/>
</dbReference>
<dbReference type="Gene3D" id="1.10.560.10">
    <property type="entry name" value="GroEL-like equatorial domain"/>
    <property type="match status" value="1"/>
</dbReference>
<dbReference type="EMBL" id="JACCFW010000001">
    <property type="protein sequence ID" value="NYJ73764.1"/>
    <property type="molecule type" value="Genomic_DNA"/>
</dbReference>
<comment type="caution">
    <text evidence="12">The sequence shown here is derived from an EMBL/GenBank/DDBJ whole genome shotgun (WGS) entry which is preliminary data.</text>
</comment>
<dbReference type="HAMAP" id="MF_00600">
    <property type="entry name" value="CH60"/>
    <property type="match status" value="1"/>
</dbReference>
<evidence type="ECO:0000256" key="7">
    <source>
        <dbReference type="ARBA" id="ARBA00023235"/>
    </source>
</evidence>
<evidence type="ECO:0000256" key="10">
    <source>
        <dbReference type="RuleBase" id="RU000418"/>
    </source>
</evidence>
<dbReference type="NCBIfam" id="NF009488">
    <property type="entry name" value="PRK12850.1"/>
    <property type="match status" value="1"/>
</dbReference>
<dbReference type="FunFam" id="3.50.7.10:FF:000001">
    <property type="entry name" value="60 kDa chaperonin"/>
    <property type="match status" value="1"/>
</dbReference>
<comment type="similarity">
    <text evidence="3 9 10">Belongs to the chaperonin (HSP60) family.</text>
</comment>
<dbReference type="GO" id="GO:0005524">
    <property type="term" value="F:ATP binding"/>
    <property type="evidence" value="ECO:0007669"/>
    <property type="project" value="UniProtKB-UniRule"/>
</dbReference>
<dbReference type="GO" id="GO:0005737">
    <property type="term" value="C:cytoplasm"/>
    <property type="evidence" value="ECO:0007669"/>
    <property type="project" value="UniProtKB-SubCell"/>
</dbReference>
<dbReference type="Pfam" id="PF00118">
    <property type="entry name" value="Cpn60_TCP1"/>
    <property type="match status" value="1"/>
</dbReference>
<keyword evidence="7 9" id="KW-0413">Isomerase</keyword>
<proteinExistence type="inferred from homology"/>
<comment type="subunit">
    <text evidence="9 11">Forms a cylinder of 14 subunits composed of two heptameric rings stacked back-to-back. Interacts with the co-chaperonin GroES.</text>
</comment>
<dbReference type="RefSeq" id="WP_179479221.1">
    <property type="nucleotide sequence ID" value="NZ_JACCFW010000001.1"/>
</dbReference>
<gene>
    <name evidence="9" type="primary">groEL</name>
    <name evidence="9" type="synonym">groL</name>
    <name evidence="12" type="ORF">HNR15_000727</name>
</gene>
<evidence type="ECO:0000256" key="8">
    <source>
        <dbReference type="ARBA" id="ARBA00025702"/>
    </source>
</evidence>
<dbReference type="GO" id="GO:0140662">
    <property type="term" value="F:ATP-dependent protein folding chaperone"/>
    <property type="evidence" value="ECO:0007669"/>
    <property type="project" value="InterPro"/>
</dbReference>
<dbReference type="EC" id="5.6.1.7" evidence="9"/>
<feature type="binding site" evidence="9">
    <location>
        <position position="413"/>
    </location>
    <ligand>
        <name>ATP</name>
        <dbReference type="ChEBI" id="CHEBI:30616"/>
    </ligand>
</feature>
<evidence type="ECO:0000256" key="9">
    <source>
        <dbReference type="HAMAP-Rule" id="MF_00600"/>
    </source>
</evidence>
<dbReference type="GO" id="GO:0042603">
    <property type="term" value="C:capsule"/>
    <property type="evidence" value="ECO:0007669"/>
    <property type="project" value="UniProtKB-SubCell"/>
</dbReference>
<dbReference type="NCBIfam" id="NF000592">
    <property type="entry name" value="PRK00013.1"/>
    <property type="match status" value="1"/>
</dbReference>
<feature type="binding site" evidence="9">
    <location>
        <position position="492"/>
    </location>
    <ligand>
        <name>ATP</name>
        <dbReference type="ChEBI" id="CHEBI:30616"/>
    </ligand>
</feature>
<comment type="caution">
    <text evidence="9">Lacks conserved residue(s) required for the propagation of feature annotation.</text>
</comment>
<dbReference type="InterPro" id="IPR027413">
    <property type="entry name" value="GROEL-like_equatorial_sf"/>
</dbReference>
<organism evidence="12 13">
    <name type="scientific">Allobranchiibius huperziae</name>
    <dbReference type="NCBI Taxonomy" id="1874116"/>
    <lineage>
        <taxon>Bacteria</taxon>
        <taxon>Bacillati</taxon>
        <taxon>Actinomycetota</taxon>
        <taxon>Actinomycetes</taxon>
        <taxon>Micrococcales</taxon>
        <taxon>Dermacoccaceae</taxon>
        <taxon>Allobranchiibius</taxon>
    </lineage>
</organism>
<dbReference type="PRINTS" id="PR00298">
    <property type="entry name" value="CHAPERONIN60"/>
</dbReference>
<evidence type="ECO:0000256" key="3">
    <source>
        <dbReference type="ARBA" id="ARBA00006607"/>
    </source>
</evidence>
<dbReference type="GO" id="GO:0042026">
    <property type="term" value="P:protein refolding"/>
    <property type="evidence" value="ECO:0007669"/>
    <property type="project" value="UniProtKB-UniRule"/>
</dbReference>
<evidence type="ECO:0000256" key="11">
    <source>
        <dbReference type="RuleBase" id="RU000419"/>
    </source>
</evidence>
<keyword evidence="13" id="KW-1185">Reference proteome</keyword>
<keyword evidence="6 9" id="KW-0143">Chaperone</keyword>
<evidence type="ECO:0000313" key="13">
    <source>
        <dbReference type="Proteomes" id="UP000571817"/>
    </source>
</evidence>
<reference evidence="12 13" key="1">
    <citation type="submission" date="2020-07" db="EMBL/GenBank/DDBJ databases">
        <title>Sequencing the genomes of 1000 actinobacteria strains.</title>
        <authorList>
            <person name="Klenk H.-P."/>
        </authorList>
    </citation>
    <scope>NUCLEOTIDE SEQUENCE [LARGE SCALE GENOMIC DNA]</scope>
    <source>
        <strain evidence="12 13">DSM 29531</strain>
    </source>
</reference>
<evidence type="ECO:0000256" key="4">
    <source>
        <dbReference type="ARBA" id="ARBA00022741"/>
    </source>
</evidence>
<dbReference type="InterPro" id="IPR002423">
    <property type="entry name" value="Cpn60/GroEL/TCP-1"/>
</dbReference>
<dbReference type="SUPFAM" id="SSF48592">
    <property type="entry name" value="GroEL equatorial domain-like"/>
    <property type="match status" value="1"/>
</dbReference>
<dbReference type="InterPro" id="IPR027409">
    <property type="entry name" value="GroEL-like_apical_dom_sf"/>
</dbReference>
<dbReference type="GO" id="GO:0051082">
    <property type="term" value="F:unfolded protein binding"/>
    <property type="evidence" value="ECO:0007669"/>
    <property type="project" value="UniProtKB-UniRule"/>
</dbReference>
<dbReference type="Proteomes" id="UP000571817">
    <property type="component" value="Unassembled WGS sequence"/>
</dbReference>
<accession>A0A853DFD0</accession>
<dbReference type="PANTHER" id="PTHR45633">
    <property type="entry name" value="60 KDA HEAT SHOCK PROTEIN, MITOCHONDRIAL"/>
    <property type="match status" value="1"/>
</dbReference>
<dbReference type="SUPFAM" id="SSF54849">
    <property type="entry name" value="GroEL-intermediate domain like"/>
    <property type="match status" value="1"/>
</dbReference>
<dbReference type="Gene3D" id="3.30.260.10">
    <property type="entry name" value="TCP-1-like chaperonin intermediate domain"/>
    <property type="match status" value="1"/>
</dbReference>
<comment type="function">
    <text evidence="9 11">Together with its co-chaperonin GroES, plays an essential role in assisting protein folding. The GroEL-GroES system forms a nano-cage that allows encapsulation of the non-native substrate proteins and provides a physical environment optimized to promote and accelerate protein folding.</text>
</comment>
<evidence type="ECO:0000313" key="12">
    <source>
        <dbReference type="EMBL" id="NYJ73764.1"/>
    </source>
</evidence>
<dbReference type="InterPro" id="IPR018370">
    <property type="entry name" value="Chaperonin_Cpn60_CS"/>
</dbReference>
<protein>
    <recommendedName>
        <fullName evidence="9">Chaperonin GroEL</fullName>
        <ecNumber evidence="9">5.6.1.7</ecNumber>
    </recommendedName>
    <alternativeName>
        <fullName evidence="9">60 kDa chaperonin</fullName>
    </alternativeName>
    <alternativeName>
        <fullName evidence="9">Chaperonin-60</fullName>
        <shortName evidence="9">Cpn60</shortName>
    </alternativeName>
</protein>
<dbReference type="InterPro" id="IPR027410">
    <property type="entry name" value="TCP-1-like_intermed_sf"/>
</dbReference>
<keyword evidence="9" id="KW-0963">Cytoplasm</keyword>
<keyword evidence="5 9" id="KW-0067">ATP-binding</keyword>
<dbReference type="GO" id="GO:0009986">
    <property type="term" value="C:cell surface"/>
    <property type="evidence" value="ECO:0007669"/>
    <property type="project" value="UniProtKB-SubCell"/>
</dbReference>
<evidence type="ECO:0000256" key="6">
    <source>
        <dbReference type="ARBA" id="ARBA00023186"/>
    </source>
</evidence>
<feature type="binding site" evidence="9">
    <location>
        <begin position="86"/>
        <end position="90"/>
    </location>
    <ligand>
        <name>ATP</name>
        <dbReference type="ChEBI" id="CHEBI:30616"/>
    </ligand>
</feature>
<dbReference type="PROSITE" id="PS00296">
    <property type="entry name" value="CHAPERONINS_CPN60"/>
    <property type="match status" value="1"/>
</dbReference>
<dbReference type="Gene3D" id="3.50.7.10">
    <property type="entry name" value="GroEL"/>
    <property type="match status" value="1"/>
</dbReference>
<sequence>MAKTLEFNDSARKSLERGVDALANAVKVTLGPKGRNVVIDKKWGAPTITNDGVTIAREVELDDPYENLGAQLAKEVATKTNDVAGDGTTTATVLAQAMVKEGLRNVAAGAAPSALKRGIDKAVEAINDRLLATARELEGKDEIAQVATLSAQDSTVGSLIAEAFDKVGKDGVITVEESSTAITELDFTEGMQFDKGYISPYFVSDPERMEAVLEDAYVLINQGKISAVADVLPLLEKVVQAGKPLLIIAEDIDGEALSTLVVNKIRGTFNVVAVKAPGFGDRRKAMLQDIAILTGGQVVAEEIGLKLDQVGLEVLGQARRTVVTKDNTTVIEGQGDSADVDGRVKELKAEIERTDSDWDREKLQERLAKLAGGVCVIKVGAHTEVELKEKKHRIEDAISATRAAIEEGIVAGGGSALVHASAALQNLALEGDEATGAALIGKAVVEPLRWIAENAGLEGYVAVSKVRDLEPGNGLNAATGEYGDLIKSGVIDPVKVTRSALRNAASIASMVLTTDTLVVEKKEEDDSDAGHNHSHGHSH</sequence>
<evidence type="ECO:0000256" key="2">
    <source>
        <dbReference type="ARBA" id="ARBA00004241"/>
    </source>
</evidence>
<evidence type="ECO:0000256" key="5">
    <source>
        <dbReference type="ARBA" id="ARBA00022840"/>
    </source>
</evidence>
<dbReference type="GO" id="GO:0009408">
    <property type="term" value="P:response to heat"/>
    <property type="evidence" value="ECO:0007669"/>
    <property type="project" value="UniProtKB-ARBA"/>
</dbReference>
<dbReference type="NCBIfam" id="TIGR02348">
    <property type="entry name" value="GroEL"/>
    <property type="match status" value="1"/>
</dbReference>